<proteinExistence type="predicted"/>
<dbReference type="Proteomes" id="UP000242381">
    <property type="component" value="Unassembled WGS sequence"/>
</dbReference>
<accession>A0A1X0S3C8</accession>
<protein>
    <submittedName>
        <fullName evidence="1">Uncharacterized protein</fullName>
    </submittedName>
</protein>
<organism evidence="1 2">
    <name type="scientific">Rhizopus microsporus</name>
    <dbReference type="NCBI Taxonomy" id="58291"/>
    <lineage>
        <taxon>Eukaryota</taxon>
        <taxon>Fungi</taxon>
        <taxon>Fungi incertae sedis</taxon>
        <taxon>Mucoromycota</taxon>
        <taxon>Mucoromycotina</taxon>
        <taxon>Mucoromycetes</taxon>
        <taxon>Mucorales</taxon>
        <taxon>Mucorineae</taxon>
        <taxon>Rhizopodaceae</taxon>
        <taxon>Rhizopus</taxon>
    </lineage>
</organism>
<gene>
    <name evidence="1" type="ORF">BCV71DRAFT_255226</name>
</gene>
<evidence type="ECO:0000313" key="2">
    <source>
        <dbReference type="Proteomes" id="UP000242381"/>
    </source>
</evidence>
<evidence type="ECO:0000313" key="1">
    <source>
        <dbReference type="EMBL" id="ORE18802.1"/>
    </source>
</evidence>
<sequence length="105" mass="11534">MYSSIGKDIVKLKGLRCGAANIVCRCLKKREAAGDLLVVPIDKFKASKSCCWCKTDIFDSVSGVKGDSVLVCKTCSTLWQHDVNEAKNMMKISFAMRKGLSRPEA</sequence>
<dbReference type="VEuPathDB" id="FungiDB:BCV72DRAFT_263252"/>
<dbReference type="EMBL" id="KV921322">
    <property type="protein sequence ID" value="ORE18802.1"/>
    <property type="molecule type" value="Genomic_DNA"/>
</dbReference>
<reference evidence="1 2" key="1">
    <citation type="journal article" date="2016" name="Proc. Natl. Acad. Sci. U.S.A.">
        <title>Lipid metabolic changes in an early divergent fungus govern the establishment of a mutualistic symbiosis with endobacteria.</title>
        <authorList>
            <person name="Lastovetsky O.A."/>
            <person name="Gaspar M.L."/>
            <person name="Mondo S.J."/>
            <person name="LaButti K.M."/>
            <person name="Sandor L."/>
            <person name="Grigoriev I.V."/>
            <person name="Henry S.A."/>
            <person name="Pawlowska T.E."/>
        </authorList>
    </citation>
    <scope>NUCLEOTIDE SEQUENCE [LARGE SCALE GENOMIC DNA]</scope>
    <source>
        <strain evidence="1 2">ATCC 11559</strain>
    </source>
</reference>
<name>A0A1X0S3C8_RHIZD</name>
<dbReference type="AlphaFoldDB" id="A0A1X0S3C8"/>